<dbReference type="OrthoDB" id="9815116at2"/>
<dbReference type="PANTHER" id="PTHR13696:SF99">
    <property type="entry name" value="COBYRINIC ACID AC-DIAMIDE SYNTHASE"/>
    <property type="match status" value="1"/>
</dbReference>
<evidence type="ECO:0000313" key="3">
    <source>
        <dbReference type="Proteomes" id="UP000198598"/>
    </source>
</evidence>
<sequence length="270" mass="29631">MKKQIVVAVANNKGGTGKTTITLNLAAGLQRLGNKVLMVDLDAQANLTSAVGFKNLKRHVGQLLIDEMEWDEVILKGKVESTDEAESWPQLDLLPAARTMVSHESALNASGAMLELRSHLEGKDYDYVLIDCPPSLAAFTTNALAAADYYLVPMQGENFAYIGLDEMLKYVTKLKRNMRLDIKLAGIVKNKFNLTTTFARQIEEALANQNVPVFKTAIRQFVGLMECTVVHKSIFDYAPKSNGAADFSALVNELIQATQLQQEGTAVKPL</sequence>
<dbReference type="CDD" id="cd02042">
    <property type="entry name" value="ParAB_family"/>
    <property type="match status" value="1"/>
</dbReference>
<dbReference type="Pfam" id="PF13614">
    <property type="entry name" value="AAA_31"/>
    <property type="match status" value="1"/>
</dbReference>
<accession>A0A1I2GIP6</accession>
<dbReference type="AlphaFoldDB" id="A0A1I2GIP6"/>
<dbReference type="Proteomes" id="UP000198598">
    <property type="component" value="Unassembled WGS sequence"/>
</dbReference>
<evidence type="ECO:0000259" key="1">
    <source>
        <dbReference type="Pfam" id="PF13614"/>
    </source>
</evidence>
<dbReference type="SUPFAM" id="SSF52540">
    <property type="entry name" value="P-loop containing nucleoside triphosphate hydrolases"/>
    <property type="match status" value="1"/>
</dbReference>
<reference evidence="2 3" key="1">
    <citation type="submission" date="2016-10" db="EMBL/GenBank/DDBJ databases">
        <authorList>
            <person name="de Groot N.N."/>
        </authorList>
    </citation>
    <scope>NUCLEOTIDE SEQUENCE [LARGE SCALE GENOMIC DNA]</scope>
    <source>
        <strain evidence="2 3">DSM 26130</strain>
    </source>
</reference>
<dbReference type="PANTHER" id="PTHR13696">
    <property type="entry name" value="P-LOOP CONTAINING NUCLEOSIDE TRIPHOSPHATE HYDROLASE"/>
    <property type="match status" value="1"/>
</dbReference>
<dbReference type="STRING" id="662367.SAMN05216167_13234"/>
<dbReference type="InterPro" id="IPR050678">
    <property type="entry name" value="DNA_Partitioning_ATPase"/>
</dbReference>
<dbReference type="EMBL" id="FOLQ01000032">
    <property type="protein sequence ID" value="SFF16727.1"/>
    <property type="molecule type" value="Genomic_DNA"/>
</dbReference>
<proteinExistence type="predicted"/>
<gene>
    <name evidence="2" type="ORF">SAMN05216167_13234</name>
</gene>
<feature type="domain" description="AAA" evidence="1">
    <location>
        <begin position="6"/>
        <end position="182"/>
    </location>
</feature>
<keyword evidence="3" id="KW-1185">Reference proteome</keyword>
<evidence type="ECO:0000313" key="2">
    <source>
        <dbReference type="EMBL" id="SFF16727.1"/>
    </source>
</evidence>
<dbReference type="Gene3D" id="3.40.50.300">
    <property type="entry name" value="P-loop containing nucleotide triphosphate hydrolases"/>
    <property type="match status" value="1"/>
</dbReference>
<organism evidence="2 3">
    <name type="scientific">Spirosoma endophyticum</name>
    <dbReference type="NCBI Taxonomy" id="662367"/>
    <lineage>
        <taxon>Bacteria</taxon>
        <taxon>Pseudomonadati</taxon>
        <taxon>Bacteroidota</taxon>
        <taxon>Cytophagia</taxon>
        <taxon>Cytophagales</taxon>
        <taxon>Cytophagaceae</taxon>
        <taxon>Spirosoma</taxon>
    </lineage>
</organism>
<dbReference type="InterPro" id="IPR025669">
    <property type="entry name" value="AAA_dom"/>
</dbReference>
<dbReference type="InterPro" id="IPR027417">
    <property type="entry name" value="P-loop_NTPase"/>
</dbReference>
<protein>
    <submittedName>
        <fullName evidence="2">Chromosome partitioning protein</fullName>
    </submittedName>
</protein>
<name>A0A1I2GIP6_9BACT</name>
<dbReference type="RefSeq" id="WP_093834378.1">
    <property type="nucleotide sequence ID" value="NZ_FOLQ01000032.1"/>
</dbReference>